<accession>A0A8D9CV29</accession>
<dbReference type="AlphaFoldDB" id="A0A8D9CV29"/>
<organism evidence="1 2">
    <name type="scientific">Brassica campestris</name>
    <name type="common">Field mustard</name>
    <dbReference type="NCBI Taxonomy" id="3711"/>
    <lineage>
        <taxon>Eukaryota</taxon>
        <taxon>Viridiplantae</taxon>
        <taxon>Streptophyta</taxon>
        <taxon>Embryophyta</taxon>
        <taxon>Tracheophyta</taxon>
        <taxon>Spermatophyta</taxon>
        <taxon>Magnoliopsida</taxon>
        <taxon>eudicotyledons</taxon>
        <taxon>Gunneridae</taxon>
        <taxon>Pentapetalae</taxon>
        <taxon>rosids</taxon>
        <taxon>malvids</taxon>
        <taxon>Brassicales</taxon>
        <taxon>Brassicaceae</taxon>
        <taxon>Brassiceae</taxon>
        <taxon>Brassica</taxon>
    </lineage>
</organism>
<protein>
    <submittedName>
        <fullName evidence="1">Uncharacterized protein</fullName>
    </submittedName>
</protein>
<feature type="non-terminal residue" evidence="1">
    <location>
        <position position="78"/>
    </location>
</feature>
<dbReference type="Proteomes" id="UP000694005">
    <property type="component" value="Chromosome A09"/>
</dbReference>
<name>A0A8D9CV29_BRACM</name>
<reference evidence="1 2" key="1">
    <citation type="submission" date="2021-07" db="EMBL/GenBank/DDBJ databases">
        <authorList>
            <consortium name="Genoscope - CEA"/>
            <person name="William W."/>
        </authorList>
    </citation>
    <scope>NUCLEOTIDE SEQUENCE [LARGE SCALE GENOMIC DNA]</scope>
</reference>
<proteinExistence type="predicted"/>
<evidence type="ECO:0000313" key="2">
    <source>
        <dbReference type="Proteomes" id="UP000694005"/>
    </source>
</evidence>
<dbReference type="Gramene" id="A09p42610.2_BraZ1">
    <property type="protein sequence ID" value="A09p42610.2_BraZ1.CDS"/>
    <property type="gene ID" value="A09g42610.2_BraZ1"/>
</dbReference>
<dbReference type="EMBL" id="LS974625">
    <property type="protein sequence ID" value="CAG7863794.1"/>
    <property type="molecule type" value="Genomic_DNA"/>
</dbReference>
<evidence type="ECO:0000313" key="1">
    <source>
        <dbReference type="EMBL" id="CAG7863794.1"/>
    </source>
</evidence>
<gene>
    <name evidence="1" type="ORF">BRAPAZ1V2_A09P42610.2</name>
</gene>
<sequence>IDLRCDGGGGGDQRMGEMAEKAEFGFEGKDILYVVRVMTSDGGCGGEASSTVVGEAEGFLRGRGEELTRETKIAEERI</sequence>